<dbReference type="AlphaFoldDB" id="A0A7T7XPU3"/>
<dbReference type="RefSeq" id="WP_215627487.1">
    <property type="nucleotide sequence ID" value="NZ_CP067089.2"/>
</dbReference>
<dbReference type="KEGG" id="bhc:JFL75_04480"/>
<gene>
    <name evidence="3" type="ORF">JFL75_04480</name>
</gene>
<evidence type="ECO:0000259" key="2">
    <source>
        <dbReference type="Pfam" id="PF04909"/>
    </source>
</evidence>
<evidence type="ECO:0000313" key="3">
    <source>
        <dbReference type="EMBL" id="QQO10183.1"/>
    </source>
</evidence>
<evidence type="ECO:0000313" key="4">
    <source>
        <dbReference type="Proteomes" id="UP000595917"/>
    </source>
</evidence>
<reference evidence="3" key="1">
    <citation type="submission" date="2021-01" db="EMBL/GenBank/DDBJ databases">
        <title>Description of Breznakiella homolactica.</title>
        <authorList>
            <person name="Song Y."/>
            <person name="Brune A."/>
        </authorList>
    </citation>
    <scope>NUCLEOTIDE SEQUENCE</scope>
    <source>
        <strain evidence="3">RmG30</strain>
    </source>
</reference>
<dbReference type="PANTHER" id="PTHR21240:SF19">
    <property type="entry name" value="CATALYTIC_ HYDROLASE"/>
    <property type="match status" value="1"/>
</dbReference>
<organism evidence="3 4">
    <name type="scientific">Breznakiella homolactica</name>
    <dbReference type="NCBI Taxonomy" id="2798577"/>
    <lineage>
        <taxon>Bacteria</taxon>
        <taxon>Pseudomonadati</taxon>
        <taxon>Spirochaetota</taxon>
        <taxon>Spirochaetia</taxon>
        <taxon>Spirochaetales</taxon>
        <taxon>Breznakiellaceae</taxon>
        <taxon>Breznakiella</taxon>
    </lineage>
</organism>
<dbReference type="SUPFAM" id="SSF51556">
    <property type="entry name" value="Metallo-dependent hydrolases"/>
    <property type="match status" value="1"/>
</dbReference>
<accession>A0A7T7XPU3</accession>
<protein>
    <submittedName>
        <fullName evidence="3">Amidohydrolase family protein</fullName>
    </submittedName>
</protein>
<keyword evidence="1" id="KW-0456">Lyase</keyword>
<name>A0A7T7XPU3_9SPIR</name>
<dbReference type="Pfam" id="PF04909">
    <property type="entry name" value="Amidohydro_2"/>
    <property type="match status" value="1"/>
</dbReference>
<proteinExistence type="predicted"/>
<dbReference type="CDD" id="cd01292">
    <property type="entry name" value="metallo-dependent_hydrolases"/>
    <property type="match status" value="1"/>
</dbReference>
<dbReference type="GO" id="GO:0016831">
    <property type="term" value="F:carboxy-lyase activity"/>
    <property type="evidence" value="ECO:0007669"/>
    <property type="project" value="InterPro"/>
</dbReference>
<dbReference type="Gene3D" id="3.20.20.140">
    <property type="entry name" value="Metal-dependent hydrolases"/>
    <property type="match status" value="1"/>
</dbReference>
<keyword evidence="4" id="KW-1185">Reference proteome</keyword>
<dbReference type="EMBL" id="CP067089">
    <property type="protein sequence ID" value="QQO10183.1"/>
    <property type="molecule type" value="Genomic_DNA"/>
</dbReference>
<dbReference type="GO" id="GO:0016787">
    <property type="term" value="F:hydrolase activity"/>
    <property type="evidence" value="ECO:0007669"/>
    <property type="project" value="InterPro"/>
</dbReference>
<dbReference type="InterPro" id="IPR032466">
    <property type="entry name" value="Metal_Hydrolase"/>
</dbReference>
<dbReference type="InterPro" id="IPR006680">
    <property type="entry name" value="Amidohydro-rel"/>
</dbReference>
<evidence type="ECO:0000256" key="1">
    <source>
        <dbReference type="ARBA" id="ARBA00023239"/>
    </source>
</evidence>
<dbReference type="PANTHER" id="PTHR21240">
    <property type="entry name" value="2-AMINO-3-CARBOXYLMUCONATE-6-SEMIALDEHYDE DECARBOXYLASE"/>
    <property type="match status" value="1"/>
</dbReference>
<sequence length="305" mass="34406">MAAEIAITDGHMHFYSQAVYRAEEERLARADQSYREGHAVWKEGFKTRFNSSFAEDPGDDTEALAAAWEKLMAEAGVSRGCFLAVNPDSDDLTEFTARRPDKFFAIATADPRDPECAIKFRRRVKDEGYRGLKLYPTTGKYLLSDPMVYPLYEEAQSLGVPVTAHLGITLSYDADLAYANPIQIHAPGRDFPKLQFIIPHFAAGYLRELLFLAYHLPNINVDTSGTNRWLDYTPDSFGLDWVFKKALFAFGPERIIFGSDSRMLSQGYRTAILREQLGILDSLNLGDTEKTLILSGNARRLFRLP</sequence>
<dbReference type="Proteomes" id="UP000595917">
    <property type="component" value="Chromosome"/>
</dbReference>
<dbReference type="InterPro" id="IPR032465">
    <property type="entry name" value="ACMSD"/>
</dbReference>
<feature type="domain" description="Amidohydrolase-related" evidence="2">
    <location>
        <begin position="9"/>
        <end position="304"/>
    </location>
</feature>